<name>A0AAX6FX51_IRIPA</name>
<comment type="caution">
    <text evidence="2">The sequence shown here is derived from an EMBL/GenBank/DDBJ whole genome shotgun (WGS) entry which is preliminary data.</text>
</comment>
<feature type="region of interest" description="Disordered" evidence="1">
    <location>
        <begin position="1"/>
        <end position="76"/>
    </location>
</feature>
<reference evidence="2" key="1">
    <citation type="journal article" date="2023" name="GigaByte">
        <title>Genome assembly of the bearded iris, Iris pallida Lam.</title>
        <authorList>
            <person name="Bruccoleri R.E."/>
            <person name="Oakeley E.J."/>
            <person name="Faust A.M.E."/>
            <person name="Altorfer M."/>
            <person name="Dessus-Babus S."/>
            <person name="Burckhardt D."/>
            <person name="Oertli M."/>
            <person name="Naumann U."/>
            <person name="Petersen F."/>
            <person name="Wong J."/>
        </authorList>
    </citation>
    <scope>NUCLEOTIDE SEQUENCE</scope>
    <source>
        <strain evidence="2">GSM-AAB239-AS_SAM_17_03QT</strain>
    </source>
</reference>
<reference evidence="2" key="2">
    <citation type="submission" date="2023-04" db="EMBL/GenBank/DDBJ databases">
        <authorList>
            <person name="Bruccoleri R.E."/>
            <person name="Oakeley E.J."/>
            <person name="Faust A.-M."/>
            <person name="Dessus-Babus S."/>
            <person name="Altorfer M."/>
            <person name="Burckhardt D."/>
            <person name="Oertli M."/>
            <person name="Naumann U."/>
            <person name="Petersen F."/>
            <person name="Wong J."/>
        </authorList>
    </citation>
    <scope>NUCLEOTIDE SEQUENCE</scope>
    <source>
        <strain evidence="2">GSM-AAB239-AS_SAM_17_03QT</strain>
        <tissue evidence="2">Leaf</tissue>
    </source>
</reference>
<organism evidence="2 3">
    <name type="scientific">Iris pallida</name>
    <name type="common">Sweet iris</name>
    <dbReference type="NCBI Taxonomy" id="29817"/>
    <lineage>
        <taxon>Eukaryota</taxon>
        <taxon>Viridiplantae</taxon>
        <taxon>Streptophyta</taxon>
        <taxon>Embryophyta</taxon>
        <taxon>Tracheophyta</taxon>
        <taxon>Spermatophyta</taxon>
        <taxon>Magnoliopsida</taxon>
        <taxon>Liliopsida</taxon>
        <taxon>Asparagales</taxon>
        <taxon>Iridaceae</taxon>
        <taxon>Iridoideae</taxon>
        <taxon>Irideae</taxon>
        <taxon>Iris</taxon>
    </lineage>
</organism>
<feature type="compositionally biased region" description="Low complexity" evidence="1">
    <location>
        <begin position="16"/>
        <end position="37"/>
    </location>
</feature>
<feature type="compositionally biased region" description="Polar residues" evidence="1">
    <location>
        <begin position="1"/>
        <end position="15"/>
    </location>
</feature>
<dbReference type="AlphaFoldDB" id="A0AAX6FX51"/>
<proteinExistence type="predicted"/>
<accession>A0AAX6FX51</accession>
<gene>
    <name evidence="2" type="ORF">M6B38_396670</name>
</gene>
<dbReference type="Proteomes" id="UP001140949">
    <property type="component" value="Unassembled WGS sequence"/>
</dbReference>
<evidence type="ECO:0000256" key="1">
    <source>
        <dbReference type="SAM" id="MobiDB-lite"/>
    </source>
</evidence>
<protein>
    <submittedName>
        <fullName evidence="2">Uncharacterized protein</fullName>
    </submittedName>
</protein>
<keyword evidence="3" id="KW-1185">Reference proteome</keyword>
<evidence type="ECO:0000313" key="2">
    <source>
        <dbReference type="EMBL" id="KAJ6820541.1"/>
    </source>
</evidence>
<evidence type="ECO:0000313" key="3">
    <source>
        <dbReference type="Proteomes" id="UP001140949"/>
    </source>
</evidence>
<sequence length="235" mass="24673">MASLSDTCQERAPSTSIPRSGSPSAPAASPLLSTSPSKIVTQSSEAASPRHIQSPSPPPPPPEGQDFGAPTSTSSTVSIDVTQGTCHYFLPSTLDQSNASGALPSDRNLGAQPCPRFLGFSLSIPPDALLLLPSTIPISFDTTDTVVCFAKDVLGASHAHPDLGSSPRQHGEEEQDISVRSSDVLLGSLLQDSSAAPRESGHPFSFQTPFQWMQELSFCFGSPSPPEWSEGQSRT</sequence>
<feature type="region of interest" description="Disordered" evidence="1">
    <location>
        <begin position="159"/>
        <end position="178"/>
    </location>
</feature>
<dbReference type="EMBL" id="JANAVB010025594">
    <property type="protein sequence ID" value="KAJ6820541.1"/>
    <property type="molecule type" value="Genomic_DNA"/>
</dbReference>